<keyword evidence="5 7" id="KW-1133">Transmembrane helix</keyword>
<feature type="domain" description="ABC transmembrane type-1" evidence="9">
    <location>
        <begin position="24"/>
        <end position="305"/>
    </location>
</feature>
<dbReference type="SUPFAM" id="SSF90123">
    <property type="entry name" value="ABC transporter transmembrane region"/>
    <property type="match status" value="1"/>
</dbReference>
<dbReference type="Proteomes" id="UP001165042">
    <property type="component" value="Unassembled WGS sequence"/>
</dbReference>
<dbReference type="SMART" id="SM00382">
    <property type="entry name" value="AAA"/>
    <property type="match status" value="1"/>
</dbReference>
<name>A0A9W6QJ77_9PSEU</name>
<dbReference type="InterPro" id="IPR003439">
    <property type="entry name" value="ABC_transporter-like_ATP-bd"/>
</dbReference>
<comment type="subcellular location">
    <subcellularLocation>
        <location evidence="1">Cell membrane</location>
        <topology evidence="1">Multi-pass membrane protein</topology>
    </subcellularLocation>
</comment>
<feature type="transmembrane region" description="Helical" evidence="7">
    <location>
        <begin position="54"/>
        <end position="75"/>
    </location>
</feature>
<keyword evidence="11" id="KW-1185">Reference proteome</keyword>
<dbReference type="GO" id="GO:0016887">
    <property type="term" value="F:ATP hydrolysis activity"/>
    <property type="evidence" value="ECO:0007669"/>
    <property type="project" value="InterPro"/>
</dbReference>
<evidence type="ECO:0000256" key="6">
    <source>
        <dbReference type="ARBA" id="ARBA00023136"/>
    </source>
</evidence>
<evidence type="ECO:0000256" key="3">
    <source>
        <dbReference type="ARBA" id="ARBA00022741"/>
    </source>
</evidence>
<evidence type="ECO:0000313" key="10">
    <source>
        <dbReference type="EMBL" id="GLW89572.1"/>
    </source>
</evidence>
<dbReference type="SUPFAM" id="SSF52540">
    <property type="entry name" value="P-loop containing nucleoside triphosphate hydrolases"/>
    <property type="match status" value="1"/>
</dbReference>
<dbReference type="CDD" id="cd03228">
    <property type="entry name" value="ABCC_MRP_Like"/>
    <property type="match status" value="1"/>
</dbReference>
<feature type="transmembrane region" description="Helical" evidence="7">
    <location>
        <begin position="248"/>
        <end position="270"/>
    </location>
</feature>
<keyword evidence="4" id="KW-0067">ATP-binding</keyword>
<dbReference type="PANTHER" id="PTHR43394:SF1">
    <property type="entry name" value="ATP-BINDING CASSETTE SUB-FAMILY B MEMBER 10, MITOCHONDRIAL"/>
    <property type="match status" value="1"/>
</dbReference>
<dbReference type="InterPro" id="IPR039421">
    <property type="entry name" value="Type_1_exporter"/>
</dbReference>
<feature type="transmembrane region" description="Helical" evidence="7">
    <location>
        <begin position="155"/>
        <end position="174"/>
    </location>
</feature>
<evidence type="ECO:0000259" key="9">
    <source>
        <dbReference type="PROSITE" id="PS50929"/>
    </source>
</evidence>
<feature type="domain" description="ABC transporter" evidence="8">
    <location>
        <begin position="339"/>
        <end position="585"/>
    </location>
</feature>
<dbReference type="InterPro" id="IPR027417">
    <property type="entry name" value="P-loop_NTPase"/>
</dbReference>
<dbReference type="Gene3D" id="1.20.1560.10">
    <property type="entry name" value="ABC transporter type 1, transmembrane domain"/>
    <property type="match status" value="1"/>
</dbReference>
<evidence type="ECO:0000256" key="4">
    <source>
        <dbReference type="ARBA" id="ARBA00022840"/>
    </source>
</evidence>
<dbReference type="PROSITE" id="PS50893">
    <property type="entry name" value="ABC_TRANSPORTER_2"/>
    <property type="match status" value="1"/>
</dbReference>
<dbReference type="AlphaFoldDB" id="A0A9W6QJ77"/>
<dbReference type="Gene3D" id="3.40.50.300">
    <property type="entry name" value="P-loop containing nucleotide triphosphate hydrolases"/>
    <property type="match status" value="1"/>
</dbReference>
<comment type="caution">
    <text evidence="10">The sequence shown here is derived from an EMBL/GenBank/DDBJ whole genome shotgun (WGS) entry which is preliminary data.</text>
</comment>
<dbReference type="InterPro" id="IPR036640">
    <property type="entry name" value="ABC1_TM_sf"/>
</dbReference>
<dbReference type="GO" id="GO:0005524">
    <property type="term" value="F:ATP binding"/>
    <property type="evidence" value="ECO:0007669"/>
    <property type="project" value="UniProtKB-KW"/>
</dbReference>
<evidence type="ECO:0000256" key="1">
    <source>
        <dbReference type="ARBA" id="ARBA00004651"/>
    </source>
</evidence>
<dbReference type="PANTHER" id="PTHR43394">
    <property type="entry name" value="ATP-DEPENDENT PERMEASE MDL1, MITOCHONDRIAL"/>
    <property type="match status" value="1"/>
</dbReference>
<dbReference type="EMBL" id="BSSD01000001">
    <property type="protein sequence ID" value="GLW89572.1"/>
    <property type="molecule type" value="Genomic_DNA"/>
</dbReference>
<dbReference type="InterPro" id="IPR011527">
    <property type="entry name" value="ABC1_TM_dom"/>
</dbReference>
<organism evidence="10 11">
    <name type="scientific">Actinokineospora globicatena</name>
    <dbReference type="NCBI Taxonomy" id="103729"/>
    <lineage>
        <taxon>Bacteria</taxon>
        <taxon>Bacillati</taxon>
        <taxon>Actinomycetota</taxon>
        <taxon>Actinomycetes</taxon>
        <taxon>Pseudonocardiales</taxon>
        <taxon>Pseudonocardiaceae</taxon>
        <taxon>Actinokineospora</taxon>
    </lineage>
</organism>
<keyword evidence="2 7" id="KW-0812">Transmembrane</keyword>
<protein>
    <submittedName>
        <fullName evidence="10">ABC transporter permease</fullName>
    </submittedName>
</protein>
<gene>
    <name evidence="10" type="ORF">Aglo03_03880</name>
</gene>
<keyword evidence="3" id="KW-0547">Nucleotide-binding</keyword>
<evidence type="ECO:0000259" key="8">
    <source>
        <dbReference type="PROSITE" id="PS50893"/>
    </source>
</evidence>
<accession>A0A9W6QJ77</accession>
<feature type="transmembrane region" description="Helical" evidence="7">
    <location>
        <begin position="22"/>
        <end position="48"/>
    </location>
</feature>
<dbReference type="RefSeq" id="WP_285606940.1">
    <property type="nucleotide sequence ID" value="NZ_BSSD01000001.1"/>
</dbReference>
<proteinExistence type="predicted"/>
<reference evidence="10" key="1">
    <citation type="submission" date="2023-02" db="EMBL/GenBank/DDBJ databases">
        <title>Actinokineospora globicatena NBRC 15670.</title>
        <authorList>
            <person name="Ichikawa N."/>
            <person name="Sato H."/>
            <person name="Tonouchi N."/>
        </authorList>
    </citation>
    <scope>NUCLEOTIDE SEQUENCE</scope>
    <source>
        <strain evidence="10">NBRC 15670</strain>
    </source>
</reference>
<evidence type="ECO:0000313" key="11">
    <source>
        <dbReference type="Proteomes" id="UP001165042"/>
    </source>
</evidence>
<dbReference type="InterPro" id="IPR003593">
    <property type="entry name" value="AAA+_ATPase"/>
</dbReference>
<evidence type="ECO:0000256" key="2">
    <source>
        <dbReference type="ARBA" id="ARBA00022692"/>
    </source>
</evidence>
<sequence length="596" mass="62750">MSGRPTVVGSILRLAYAADAKATVLVVALACVNSVSVAASGLSVRWLADSARAAPAMVLWAALLGALAYAAMAAVERVQHNVEVDLTERVDLVLSQRLFRLTGGVPTVEHLERAEYLDRLSQIRRGTETLAGACWGAVGAASSVLSLLLSAWLLALVHPALVLLVLFAIPPLVCARRASGVIGRARAAVAGAERREARLHRMATDAGAAKELRISGSSAAVSSAAAAFWDEATEVLVRAGRRAALWRAAGWALFALGYIGALAFVALLVARGERTPGDLLMVAGLSTYLRTQLNNTVEGSTQLAEGRHVMAQFTWLERHAADRRHTGTGRVPSRLADGIHLRGVSFAYPGTDTPVLQDVNLFLRAGTTVAVVGFNGAGKTSLVKLLTGMYEPTSGDIEVDGTALRAIDLDAWRSRTSAAFQDFWQPQVSAGQAIGLGDLPHVDDRPAVARAAAAANADTVVAGLPAGFDTRLGRVFGGADLSHGQWQRLATGRALMRATPLLAILDEPTAALDPQSEHDLYERFVGAGRADRAAAGSITLLVSHRFSTVRMADHIVVLAAGSVVQEGSHEQLMAAGGHYADLYRTQSRAYTAGPAL</sequence>
<dbReference type="Pfam" id="PF00005">
    <property type="entry name" value="ABC_tran"/>
    <property type="match status" value="1"/>
</dbReference>
<dbReference type="GO" id="GO:0005886">
    <property type="term" value="C:plasma membrane"/>
    <property type="evidence" value="ECO:0007669"/>
    <property type="project" value="UniProtKB-SubCell"/>
</dbReference>
<dbReference type="PROSITE" id="PS50929">
    <property type="entry name" value="ABC_TM1F"/>
    <property type="match status" value="1"/>
</dbReference>
<dbReference type="GO" id="GO:0015421">
    <property type="term" value="F:ABC-type oligopeptide transporter activity"/>
    <property type="evidence" value="ECO:0007669"/>
    <property type="project" value="TreeGrafter"/>
</dbReference>
<evidence type="ECO:0000256" key="7">
    <source>
        <dbReference type="SAM" id="Phobius"/>
    </source>
</evidence>
<keyword evidence="6 7" id="KW-0472">Membrane</keyword>
<evidence type="ECO:0000256" key="5">
    <source>
        <dbReference type="ARBA" id="ARBA00022989"/>
    </source>
</evidence>